<dbReference type="STRING" id="1121955.SAMN02745146_3461"/>
<name>A0A1M6KJP6_9BACT</name>
<dbReference type="Gene3D" id="3.40.50.11350">
    <property type="match status" value="1"/>
</dbReference>
<accession>A0A1M6KJP6</accession>
<dbReference type="PANTHER" id="PTHR11927">
    <property type="entry name" value="GALACTOSIDE 2-L-FUCOSYLTRANSFERASE"/>
    <property type="match status" value="1"/>
</dbReference>
<dbReference type="PANTHER" id="PTHR11927:SF9">
    <property type="entry name" value="L-FUCOSYLTRANSFERASE"/>
    <property type="match status" value="1"/>
</dbReference>
<dbReference type="Pfam" id="PF01531">
    <property type="entry name" value="Glyco_transf_11"/>
    <property type="match status" value="1"/>
</dbReference>
<proteinExistence type="predicted"/>
<dbReference type="Proteomes" id="UP000184418">
    <property type="component" value="Unassembled WGS sequence"/>
</dbReference>
<dbReference type="EMBL" id="FQYN01000008">
    <property type="protein sequence ID" value="SHJ59178.1"/>
    <property type="molecule type" value="Genomic_DNA"/>
</dbReference>
<dbReference type="InterPro" id="IPR002516">
    <property type="entry name" value="Glyco_trans_11"/>
</dbReference>
<evidence type="ECO:0000313" key="4">
    <source>
        <dbReference type="Proteomes" id="UP000184418"/>
    </source>
</evidence>
<protein>
    <submittedName>
        <fullName evidence="3">Glycosyl transferase family 11</fullName>
    </submittedName>
</protein>
<gene>
    <name evidence="3" type="ORF">SAMN02745146_3461</name>
</gene>
<keyword evidence="2 3" id="KW-0808">Transferase</keyword>
<keyword evidence="1" id="KW-0328">Glycosyltransferase</keyword>
<organism evidence="3 4">
    <name type="scientific">Hymenobacter daecheongensis DSM 21074</name>
    <dbReference type="NCBI Taxonomy" id="1121955"/>
    <lineage>
        <taxon>Bacteria</taxon>
        <taxon>Pseudomonadati</taxon>
        <taxon>Bacteroidota</taxon>
        <taxon>Cytophagia</taxon>
        <taxon>Cytophagales</taxon>
        <taxon>Hymenobacteraceae</taxon>
        <taxon>Hymenobacter</taxon>
    </lineage>
</organism>
<evidence type="ECO:0000256" key="1">
    <source>
        <dbReference type="ARBA" id="ARBA00022676"/>
    </source>
</evidence>
<evidence type="ECO:0000313" key="3">
    <source>
        <dbReference type="EMBL" id="SHJ59178.1"/>
    </source>
</evidence>
<dbReference type="GO" id="GO:0016020">
    <property type="term" value="C:membrane"/>
    <property type="evidence" value="ECO:0007669"/>
    <property type="project" value="InterPro"/>
</dbReference>
<dbReference type="GO" id="GO:0008107">
    <property type="term" value="F:galactoside 2-alpha-L-fucosyltransferase activity"/>
    <property type="evidence" value="ECO:0007669"/>
    <property type="project" value="InterPro"/>
</dbReference>
<sequence length="346" mass="38999">MPAGWWATSCTEPPALSFLSPFHFQPASFLDAAPAPGSGGGPHYMVILTQDLDGFGNHLLLTSHFLVNVAEHRYELAIPSFERYAPFFEGTVRQDFDGLPVRLQPGPRRFRVFFRALRLRWGGAVAQRAPWLQRLLGVRVLTDHGANDVDLNSSAYLTAAHTEDLLVHGWQFRDKRHFAQNGDLLRRIFRPIAAHRRAVEHVLTANRQAADVLVGVHIRRGDYAGWHGGAYLYDNATFVRAMQQMQALFPATTRVRFLLFSNETIADADFAAFDTGRSTNHAVEDLYAMAGCDYIIGPLSTYSMWASFYGRVPLCHLHRPDQPIASLREFMVFEDQPSVRWESSLA</sequence>
<evidence type="ECO:0000256" key="2">
    <source>
        <dbReference type="ARBA" id="ARBA00022679"/>
    </source>
</evidence>
<dbReference type="GO" id="GO:0005975">
    <property type="term" value="P:carbohydrate metabolic process"/>
    <property type="evidence" value="ECO:0007669"/>
    <property type="project" value="InterPro"/>
</dbReference>
<reference evidence="3 4" key="1">
    <citation type="submission" date="2016-11" db="EMBL/GenBank/DDBJ databases">
        <authorList>
            <person name="Jaros S."/>
            <person name="Januszkiewicz K."/>
            <person name="Wedrychowicz H."/>
        </authorList>
    </citation>
    <scope>NUCLEOTIDE SEQUENCE [LARGE SCALE GENOMIC DNA]</scope>
    <source>
        <strain evidence="3 4">DSM 21074</strain>
    </source>
</reference>
<dbReference type="AlphaFoldDB" id="A0A1M6KJP6"/>
<keyword evidence="4" id="KW-1185">Reference proteome</keyword>